<feature type="region of interest" description="Disordered" evidence="1">
    <location>
        <begin position="1"/>
        <end position="24"/>
    </location>
</feature>
<protein>
    <submittedName>
        <fullName evidence="2">Uncharacterized protein</fullName>
    </submittedName>
</protein>
<accession>A0ABU0M9H7</accession>
<gene>
    <name evidence="2" type="ORF">QO015_003232</name>
</gene>
<feature type="compositionally biased region" description="Polar residues" evidence="1">
    <location>
        <begin position="1"/>
        <end position="16"/>
    </location>
</feature>
<dbReference type="EMBL" id="JAUSWJ010000001">
    <property type="protein sequence ID" value="MDQ0517619.1"/>
    <property type="molecule type" value="Genomic_DNA"/>
</dbReference>
<organism evidence="2 3">
    <name type="scientific">Kaistia geumhonensis</name>
    <dbReference type="NCBI Taxonomy" id="410839"/>
    <lineage>
        <taxon>Bacteria</taxon>
        <taxon>Pseudomonadati</taxon>
        <taxon>Pseudomonadota</taxon>
        <taxon>Alphaproteobacteria</taxon>
        <taxon>Hyphomicrobiales</taxon>
        <taxon>Kaistiaceae</taxon>
        <taxon>Kaistia</taxon>
    </lineage>
</organism>
<evidence type="ECO:0000313" key="2">
    <source>
        <dbReference type="EMBL" id="MDQ0517619.1"/>
    </source>
</evidence>
<dbReference type="RefSeq" id="WP_266282997.1">
    <property type="nucleotide sequence ID" value="NZ_JAPKNF010000002.1"/>
</dbReference>
<comment type="caution">
    <text evidence="2">The sequence shown here is derived from an EMBL/GenBank/DDBJ whole genome shotgun (WGS) entry which is preliminary data.</text>
</comment>
<proteinExistence type="predicted"/>
<name>A0ABU0M9H7_9HYPH</name>
<evidence type="ECO:0000313" key="3">
    <source>
        <dbReference type="Proteomes" id="UP001223743"/>
    </source>
</evidence>
<sequence>MTTDDLGQQGPFQTIDTAPKDGRLIIGREGNGESHLMRWRTKDDMLKEDGPEDQGEHAYWARWRTDTGLHPVEWAPTSLTKEETLDRA</sequence>
<evidence type="ECO:0000256" key="1">
    <source>
        <dbReference type="SAM" id="MobiDB-lite"/>
    </source>
</evidence>
<dbReference type="Proteomes" id="UP001223743">
    <property type="component" value="Unassembled WGS sequence"/>
</dbReference>
<reference evidence="2 3" key="1">
    <citation type="submission" date="2023-07" db="EMBL/GenBank/DDBJ databases">
        <title>Genomic Encyclopedia of Type Strains, Phase IV (KMG-IV): sequencing the most valuable type-strain genomes for metagenomic binning, comparative biology and taxonomic classification.</title>
        <authorList>
            <person name="Goeker M."/>
        </authorList>
    </citation>
    <scope>NUCLEOTIDE SEQUENCE [LARGE SCALE GENOMIC DNA]</scope>
    <source>
        <strain evidence="2 3">B1-1</strain>
    </source>
</reference>
<keyword evidence="3" id="KW-1185">Reference proteome</keyword>